<organism evidence="2 3">
    <name type="scientific">Durusdinium trenchii</name>
    <dbReference type="NCBI Taxonomy" id="1381693"/>
    <lineage>
        <taxon>Eukaryota</taxon>
        <taxon>Sar</taxon>
        <taxon>Alveolata</taxon>
        <taxon>Dinophyceae</taxon>
        <taxon>Suessiales</taxon>
        <taxon>Symbiodiniaceae</taxon>
        <taxon>Durusdinium</taxon>
    </lineage>
</organism>
<dbReference type="Proteomes" id="UP001642484">
    <property type="component" value="Unassembled WGS sequence"/>
</dbReference>
<reference evidence="2 3" key="1">
    <citation type="submission" date="2024-02" db="EMBL/GenBank/DDBJ databases">
        <authorList>
            <person name="Chen Y."/>
            <person name="Shah S."/>
            <person name="Dougan E. K."/>
            <person name="Thang M."/>
            <person name="Chan C."/>
        </authorList>
    </citation>
    <scope>NUCLEOTIDE SEQUENCE [LARGE SCALE GENOMIC DNA]</scope>
</reference>
<dbReference type="EMBL" id="CAXAMN010001448">
    <property type="protein sequence ID" value="CAK8994557.1"/>
    <property type="molecule type" value="Genomic_DNA"/>
</dbReference>
<evidence type="ECO:0000313" key="2">
    <source>
        <dbReference type="EMBL" id="CAK8994557.1"/>
    </source>
</evidence>
<comment type="caution">
    <text evidence="2">The sequence shown here is derived from an EMBL/GenBank/DDBJ whole genome shotgun (WGS) entry which is preliminary data.</text>
</comment>
<evidence type="ECO:0000256" key="1">
    <source>
        <dbReference type="SAM" id="MobiDB-lite"/>
    </source>
</evidence>
<name>A0ABP0HWF1_9DINO</name>
<protein>
    <submittedName>
        <fullName evidence="2">Uncharacterized protein</fullName>
    </submittedName>
</protein>
<feature type="compositionally biased region" description="Low complexity" evidence="1">
    <location>
        <begin position="696"/>
        <end position="711"/>
    </location>
</feature>
<sequence length="718" mass="79417">MEAAAKTELGAAIAKVEDGALVSGVNGIFAVLKKHGLLHEVVIEPDYVGVHHMNRDGFGISVQDAHDLMSHILEIGWASEQCAPVACEVPPAEAEHAFDFNCRLDGKMSMQRIATRDPIFGEVCRTGLRWRVIAHEAVTAFPSMALLVQAALNTSGQLARGEHELQILQRDQYLHLRHAMLLAAYTGPEKLLSPADARKLHSKDLKVQMKREHHEDGRIASHLSLLEERGFGLECWVQRKKDKAFGQIRDVKENMVVLHIESGPLTGLAQVNLDAFLKGEWRAAKPPAETQELEGFQNHTAQHCHEGLVKVTVGVLVEKLTFLEGSRISVYDGLKVMLKPSKNIVTTKSFAPKKLVLVPTTLKVEVREDPPAGYVSVGRVGTDMSFCLGPMFALPTDGKTGFVSPFWLVRQTHKSDEANVELSTVIDPTDKNSKMSIPVLVNPHAIPEGTVLMRYVAKPPVETEELVPLASKRLKSVNFEIAPANAWMEKDEQSSTEACPGELAILTSMWFVITNDKKWKWTEPDIITKNGLHYIKISKWDRNFVRFATGRSLDLRDCRSSGANAKVLDDIVTKRNSASKQAIEQELALLAKDADGDQGQKLKRKVRPEDGDLLNTPFVSVDLPEFEHEGKLYGPLFPKILWAVTGASFYIEAIEVNLLYIKHAVMLGLETGELGRSRAPKAKGSPKKRGRKPKAKMSPMKSSSKGSPMKASPKKLKP</sequence>
<evidence type="ECO:0000313" key="3">
    <source>
        <dbReference type="Proteomes" id="UP001642484"/>
    </source>
</evidence>
<accession>A0ABP0HWF1</accession>
<keyword evidence="3" id="KW-1185">Reference proteome</keyword>
<feature type="region of interest" description="Disordered" evidence="1">
    <location>
        <begin position="676"/>
        <end position="718"/>
    </location>
</feature>
<proteinExistence type="predicted"/>
<gene>
    <name evidence="2" type="ORF">CCMP2556_LOCUS3694</name>
</gene>
<feature type="compositionally biased region" description="Basic residues" evidence="1">
    <location>
        <begin position="678"/>
        <end position="695"/>
    </location>
</feature>